<dbReference type="Proteomes" id="UP000198284">
    <property type="component" value="Unassembled WGS sequence"/>
</dbReference>
<feature type="binding site" evidence="4">
    <location>
        <position position="132"/>
    </location>
    <ligand>
        <name>substrate</name>
    </ligand>
</feature>
<name>A0A239EXQ7_9BURK</name>
<dbReference type="PIRSF" id="PIRSF015582">
    <property type="entry name" value="Cit_lyase_B"/>
    <property type="match status" value="1"/>
</dbReference>
<evidence type="ECO:0000256" key="5">
    <source>
        <dbReference type="PIRSR" id="PIRSR015582-2"/>
    </source>
</evidence>
<dbReference type="PANTHER" id="PTHR32308:SF10">
    <property type="entry name" value="CITRATE LYASE SUBUNIT BETA"/>
    <property type="match status" value="1"/>
</dbReference>
<dbReference type="InterPro" id="IPR005000">
    <property type="entry name" value="Aldolase/citrate-lyase_domain"/>
</dbReference>
<feature type="binding site" evidence="5">
    <location>
        <position position="132"/>
    </location>
    <ligand>
        <name>Mg(2+)</name>
        <dbReference type="ChEBI" id="CHEBI:18420"/>
    </ligand>
</feature>
<evidence type="ECO:0000256" key="4">
    <source>
        <dbReference type="PIRSR" id="PIRSR015582-1"/>
    </source>
</evidence>
<dbReference type="PANTHER" id="PTHR32308">
    <property type="entry name" value="LYASE BETA SUBUNIT, PUTATIVE (AFU_ORTHOLOGUE AFUA_4G13030)-RELATED"/>
    <property type="match status" value="1"/>
</dbReference>
<dbReference type="InterPro" id="IPR015813">
    <property type="entry name" value="Pyrv/PenolPyrv_kinase-like_dom"/>
</dbReference>
<dbReference type="GO" id="GO:0016829">
    <property type="term" value="F:lyase activity"/>
    <property type="evidence" value="ECO:0007669"/>
    <property type="project" value="UniProtKB-KW"/>
</dbReference>
<dbReference type="EMBL" id="FZOT01000003">
    <property type="protein sequence ID" value="SNS49078.1"/>
    <property type="molecule type" value="Genomic_DNA"/>
</dbReference>
<dbReference type="GO" id="GO:0006107">
    <property type="term" value="P:oxaloacetate metabolic process"/>
    <property type="evidence" value="ECO:0007669"/>
    <property type="project" value="TreeGrafter"/>
</dbReference>
<dbReference type="Gene3D" id="3.20.20.60">
    <property type="entry name" value="Phosphoenolpyruvate-binding domains"/>
    <property type="match status" value="1"/>
</dbReference>
<dbReference type="SUPFAM" id="SSF51621">
    <property type="entry name" value="Phosphoenolpyruvate/pyruvate domain"/>
    <property type="match status" value="1"/>
</dbReference>
<organism evidence="7 8">
    <name type="scientific">Noviherbaspirillum humi</name>
    <dbReference type="NCBI Taxonomy" id="1688639"/>
    <lineage>
        <taxon>Bacteria</taxon>
        <taxon>Pseudomonadati</taxon>
        <taxon>Pseudomonadota</taxon>
        <taxon>Betaproteobacteria</taxon>
        <taxon>Burkholderiales</taxon>
        <taxon>Oxalobacteraceae</taxon>
        <taxon>Noviherbaspirillum</taxon>
    </lineage>
</organism>
<feature type="domain" description="HpcH/HpaI aldolase/citrate lyase" evidence="6">
    <location>
        <begin position="7"/>
        <end position="226"/>
    </location>
</feature>
<dbReference type="InterPro" id="IPR011206">
    <property type="entry name" value="Citrate_lyase_beta/mcl1/mcl2"/>
</dbReference>
<sequence>MTLPLIRSKLFVPGSRPELFAKALAGEADAISIDLEDAVSESRKAEARLALTRFLRSGEASVPGKTVIVRVNALDTPHFEADIDACAWPAMQVLNLPKAESAEDVRKAARALERREAERGIERPIGILANIESPRGLRLAAEIAAADPRVVGLQLGFGDLLEPLGIDRGCEAAIQQLQLSMRLAAGEAGLPALDSAFANVKDPEGYRREAENARRLGYMGKTCIHPSQVALANAAFRPGDAEIERALRVVEAWDTAQREGTGALLVDGRMIDLPFAKRAQAIVALARQLGCLPAANP</sequence>
<gene>
    <name evidence="7" type="ORF">SAMN06265795_10356</name>
</gene>
<dbReference type="AlphaFoldDB" id="A0A239EXQ7"/>
<evidence type="ECO:0000313" key="7">
    <source>
        <dbReference type="EMBL" id="SNS49078.1"/>
    </source>
</evidence>
<keyword evidence="8" id="KW-1185">Reference proteome</keyword>
<accession>A0A239EXQ7</accession>
<keyword evidence="7" id="KW-0456">Lyase</keyword>
<dbReference type="Pfam" id="PF03328">
    <property type="entry name" value="HpcH_HpaI"/>
    <property type="match status" value="1"/>
</dbReference>
<evidence type="ECO:0000256" key="3">
    <source>
        <dbReference type="ARBA" id="ARBA00022842"/>
    </source>
</evidence>
<dbReference type="InterPro" id="IPR040442">
    <property type="entry name" value="Pyrv_kinase-like_dom_sf"/>
</dbReference>
<proteinExistence type="predicted"/>
<reference evidence="7 8" key="1">
    <citation type="submission" date="2017-06" db="EMBL/GenBank/DDBJ databases">
        <authorList>
            <person name="Kim H.J."/>
            <person name="Triplett B.A."/>
        </authorList>
    </citation>
    <scope>NUCLEOTIDE SEQUENCE [LARGE SCALE GENOMIC DNA]</scope>
    <source>
        <strain evidence="7 8">U15</strain>
    </source>
</reference>
<evidence type="ECO:0000256" key="1">
    <source>
        <dbReference type="ARBA" id="ARBA00001946"/>
    </source>
</evidence>
<evidence type="ECO:0000259" key="6">
    <source>
        <dbReference type="Pfam" id="PF03328"/>
    </source>
</evidence>
<keyword evidence="2 5" id="KW-0479">Metal-binding</keyword>
<feature type="binding site" evidence="5">
    <location>
        <position position="159"/>
    </location>
    <ligand>
        <name>Mg(2+)</name>
        <dbReference type="ChEBI" id="CHEBI:18420"/>
    </ligand>
</feature>
<evidence type="ECO:0000256" key="2">
    <source>
        <dbReference type="ARBA" id="ARBA00022723"/>
    </source>
</evidence>
<dbReference type="GO" id="GO:0000287">
    <property type="term" value="F:magnesium ion binding"/>
    <property type="evidence" value="ECO:0007669"/>
    <property type="project" value="TreeGrafter"/>
</dbReference>
<comment type="cofactor">
    <cofactor evidence="1">
        <name>Mg(2+)</name>
        <dbReference type="ChEBI" id="CHEBI:18420"/>
    </cofactor>
</comment>
<protein>
    <submittedName>
        <fullName evidence="7">Citrate lyase subunit beta / citryl-CoA lyase</fullName>
    </submittedName>
</protein>
<feature type="binding site" evidence="4">
    <location>
        <position position="70"/>
    </location>
    <ligand>
        <name>substrate</name>
    </ligand>
</feature>
<keyword evidence="3 5" id="KW-0460">Magnesium</keyword>
<evidence type="ECO:0000313" key="8">
    <source>
        <dbReference type="Proteomes" id="UP000198284"/>
    </source>
</evidence>